<reference evidence="8 12" key="1">
    <citation type="submission" date="2019-03" db="EMBL/GenBank/DDBJ databases">
        <title>Long-read sequencing reveals hyperdense prophage content in a complex bacterial symbiont genome.</title>
        <authorList>
            <person name="Frost C.L."/>
            <person name="Siozios S."/>
            <person name="Nadal-Jimenez P."/>
            <person name="Brockhurst M.A."/>
            <person name="King K.C."/>
            <person name="Darby A.C."/>
            <person name="Hurst G.D.D."/>
        </authorList>
    </citation>
    <scope>NUCLEOTIDE SEQUENCE [LARGE SCALE GENOMIC DNA]</scope>
    <source>
        <strain evidence="8 12">FIN</strain>
    </source>
</reference>
<keyword evidence="8" id="KW-0969">Cilium</keyword>
<reference evidence="9" key="2">
    <citation type="submission" date="2023-04" db="EMBL/GenBank/DDBJ databases">
        <title>Genome dynamics across the evolutionary transition to endosymbiosis.</title>
        <authorList>
            <person name="Siozios S."/>
            <person name="Nadal-Jimenez P."/>
            <person name="Azagi T."/>
            <person name="Sprong H."/>
            <person name="Frost C.L."/>
            <person name="Parratt S.R."/>
            <person name="Taylor G."/>
            <person name="Brettell L."/>
            <person name="Lew K.C."/>
            <person name="Croft L."/>
            <person name="King K.C."/>
            <person name="Brockhurst M.A."/>
            <person name="Hypsa V."/>
            <person name="Novakova E."/>
            <person name="Darby A.C."/>
            <person name="Hurst G.D.D."/>
        </authorList>
    </citation>
    <scope>NUCLEOTIDE SEQUENCE</scope>
    <source>
        <strain evidence="9">AIh</strain>
        <strain evidence="11">ANv_CAN</strain>
        <strain evidence="10">APv</strain>
    </source>
</reference>
<comment type="subcellular location">
    <subcellularLocation>
        <location evidence="1">Cell membrane</location>
        <topology evidence="1">Multi-pass membrane protein</topology>
    </subcellularLocation>
</comment>
<dbReference type="Proteomes" id="UP001177592">
    <property type="component" value="Chromosome"/>
</dbReference>
<dbReference type="GO" id="GO:0009306">
    <property type="term" value="P:protein secretion"/>
    <property type="evidence" value="ECO:0007669"/>
    <property type="project" value="UniProtKB-UniRule"/>
</dbReference>
<evidence type="ECO:0000256" key="1">
    <source>
        <dbReference type="ARBA" id="ARBA00004651"/>
    </source>
</evidence>
<evidence type="ECO:0000256" key="4">
    <source>
        <dbReference type="ARBA" id="ARBA00022692"/>
    </source>
</evidence>
<feature type="transmembrane region" description="Helical" evidence="7">
    <location>
        <begin position="52"/>
        <end position="72"/>
    </location>
</feature>
<evidence type="ECO:0000313" key="8">
    <source>
        <dbReference type="EMBL" id="QBY44518.1"/>
    </source>
</evidence>
<dbReference type="InterPro" id="IPR005838">
    <property type="entry name" value="T3SS_IM_P"/>
</dbReference>
<keyword evidence="5 7" id="KW-1133">Transmembrane helix</keyword>
<gene>
    <name evidence="8" type="primary">fliP_5</name>
    <name evidence="9" type="synonym">sctR</name>
    <name evidence="8" type="ORF">ArsFIN_31040</name>
    <name evidence="9" type="ORF">QE207_11845</name>
    <name evidence="10" type="ORF">QE210_12915</name>
    <name evidence="11" type="ORF">QE258_14390</name>
</gene>
<dbReference type="EMBL" id="CP123504">
    <property type="protein sequence ID" value="WGM00749.1"/>
    <property type="molecule type" value="Genomic_DNA"/>
</dbReference>
<keyword evidence="6 7" id="KW-0472">Membrane</keyword>
<dbReference type="PROSITE" id="PS01060">
    <property type="entry name" value="FLIP_1"/>
    <property type="match status" value="1"/>
</dbReference>
<evidence type="ECO:0000256" key="6">
    <source>
        <dbReference type="ARBA" id="ARBA00023136"/>
    </source>
</evidence>
<dbReference type="PANTHER" id="PTHR30587">
    <property type="entry name" value="FLAGELLAR BIOSYNTHETIC PROTEIN FLIP"/>
    <property type="match status" value="1"/>
</dbReference>
<dbReference type="EMBL" id="CP123498">
    <property type="protein sequence ID" value="WGL96949.1"/>
    <property type="molecule type" value="Genomic_DNA"/>
</dbReference>
<dbReference type="InterPro" id="IPR005773">
    <property type="entry name" value="T3SS_YscR-like"/>
</dbReference>
<organism evidence="8 12">
    <name type="scientific">Arsenophonus nasoniae</name>
    <name type="common">son-killer infecting Nasonia vitripennis</name>
    <dbReference type="NCBI Taxonomy" id="638"/>
    <lineage>
        <taxon>Bacteria</taxon>
        <taxon>Pseudomonadati</taxon>
        <taxon>Pseudomonadota</taxon>
        <taxon>Gammaproteobacteria</taxon>
        <taxon>Enterobacterales</taxon>
        <taxon>Morganellaceae</taxon>
        <taxon>Arsenophonus</taxon>
    </lineage>
</organism>
<evidence type="ECO:0000313" key="12">
    <source>
        <dbReference type="Proteomes" id="UP000295134"/>
    </source>
</evidence>
<dbReference type="GO" id="GO:0005886">
    <property type="term" value="C:plasma membrane"/>
    <property type="evidence" value="ECO:0007669"/>
    <property type="project" value="UniProtKB-SubCell"/>
</dbReference>
<dbReference type="GeneID" id="96878085"/>
<dbReference type="Proteomes" id="UP001177595">
    <property type="component" value="Chromosome"/>
</dbReference>
<dbReference type="PANTHER" id="PTHR30587:SF2">
    <property type="entry name" value="SURFACE PRESENTATION OF ANTIGENS PROTEIN SPAP"/>
    <property type="match status" value="1"/>
</dbReference>
<name>A0A4P7L3H2_9GAMM</name>
<evidence type="ECO:0000313" key="11">
    <source>
        <dbReference type="EMBL" id="WGM04776.1"/>
    </source>
</evidence>
<evidence type="ECO:0000256" key="2">
    <source>
        <dbReference type="ARBA" id="ARBA00006257"/>
    </source>
</evidence>
<evidence type="ECO:0000313" key="10">
    <source>
        <dbReference type="EMBL" id="WGM00749.1"/>
    </source>
</evidence>
<evidence type="ECO:0000256" key="3">
    <source>
        <dbReference type="ARBA" id="ARBA00022475"/>
    </source>
</evidence>
<dbReference type="RefSeq" id="WP_026822304.1">
    <property type="nucleotide sequence ID" value="NZ_CP038613.1"/>
</dbReference>
<comment type="similarity">
    <text evidence="2 7">Belongs to the FliP/MopC/SpaP family.</text>
</comment>
<comment type="caution">
    <text evidence="7">Lacks conserved residue(s) required for the propagation of feature annotation.</text>
</comment>
<feature type="transmembrane region" description="Helical" evidence="7">
    <location>
        <begin position="159"/>
        <end position="183"/>
    </location>
</feature>
<dbReference type="EMBL" id="CP123523">
    <property type="protein sequence ID" value="WGM04776.1"/>
    <property type="molecule type" value="Genomic_DNA"/>
</dbReference>
<keyword evidence="13" id="KW-1185">Reference proteome</keyword>
<dbReference type="AlphaFoldDB" id="A0A4P7L3H2"/>
<sequence>MNQLPDELSLIIGLILLALIPFIAVMATSFVKMAMVFSLLRNALGVQQIPPNMAIYGLSIILTLYVMAPVALATKDFLNENPISLSANASLEYFFEEGTKPYKSFLTKHINPREKEFFNENIAKYWPAKYANSVSSDSLFILLPAFTISELTRAFEIGFLLYLPFIAIDLIVSNILLAMGMMMVSPMTISLPFKLLLFVMFDGWSRLSHGLVLSYAG</sequence>
<dbReference type="PRINTS" id="PR01302">
    <property type="entry name" value="TYPE3IMPPROT"/>
</dbReference>
<dbReference type="Pfam" id="PF00813">
    <property type="entry name" value="FliP"/>
    <property type="match status" value="1"/>
</dbReference>
<dbReference type="Proteomes" id="UP001177597">
    <property type="component" value="Chromosome"/>
</dbReference>
<keyword evidence="4 7" id="KW-0812">Transmembrane</keyword>
<dbReference type="KEGG" id="ans:ArsFIN_31040"/>
<protein>
    <submittedName>
        <fullName evidence="8">Flagellar biosynthetic protein FliP</fullName>
    </submittedName>
    <submittedName>
        <fullName evidence="9">Type III secretion system export apparatus subunit SctR</fullName>
    </submittedName>
</protein>
<keyword evidence="8" id="KW-0966">Cell projection</keyword>
<dbReference type="NCBIfam" id="TIGR01102">
    <property type="entry name" value="yscR"/>
    <property type="match status" value="1"/>
</dbReference>
<feature type="transmembrane region" description="Helical" evidence="7">
    <location>
        <begin position="12"/>
        <end position="40"/>
    </location>
</feature>
<evidence type="ECO:0000256" key="7">
    <source>
        <dbReference type="RuleBase" id="RU362070"/>
    </source>
</evidence>
<dbReference type="NCBIfam" id="NF009438">
    <property type="entry name" value="PRK12797.1"/>
    <property type="match status" value="1"/>
</dbReference>
<evidence type="ECO:0000313" key="13">
    <source>
        <dbReference type="Proteomes" id="UP001177592"/>
    </source>
</evidence>
<evidence type="ECO:0000256" key="5">
    <source>
        <dbReference type="ARBA" id="ARBA00022989"/>
    </source>
</evidence>
<keyword evidence="3 7" id="KW-1003">Cell membrane</keyword>
<proteinExistence type="inferred from homology"/>
<keyword evidence="8" id="KW-0282">Flagellum</keyword>
<accession>A0A4P7L3H2</accession>
<evidence type="ECO:0000313" key="9">
    <source>
        <dbReference type="EMBL" id="WGL96949.1"/>
    </source>
</evidence>
<dbReference type="EMBL" id="CP038613">
    <property type="protein sequence ID" value="QBY44518.1"/>
    <property type="molecule type" value="Genomic_DNA"/>
</dbReference>
<dbReference type="Proteomes" id="UP000295134">
    <property type="component" value="Chromosome"/>
</dbReference>